<reference evidence="3" key="2">
    <citation type="journal article" date="2013" name="Nat. Commun.">
        <title>Genome of the Chinese tree shrew.</title>
        <authorList>
            <person name="Fan Y."/>
            <person name="Huang Z.Y."/>
            <person name="Cao C.C."/>
            <person name="Chen C.S."/>
            <person name="Chen Y.X."/>
            <person name="Fan D.D."/>
            <person name="He J."/>
            <person name="Hou H.L."/>
            <person name="Hu L."/>
            <person name="Hu X.T."/>
            <person name="Jiang X.T."/>
            <person name="Lai R."/>
            <person name="Lang Y.S."/>
            <person name="Liang B."/>
            <person name="Liao S.G."/>
            <person name="Mu D."/>
            <person name="Ma Y.Y."/>
            <person name="Niu Y.Y."/>
            <person name="Sun X.Q."/>
            <person name="Xia J.Q."/>
            <person name="Xiao J."/>
            <person name="Xiong Z.Q."/>
            <person name="Xu L."/>
            <person name="Yang L."/>
            <person name="Zhang Y."/>
            <person name="Zhao W."/>
            <person name="Zhao X.D."/>
            <person name="Zheng Y.T."/>
            <person name="Zhou J.M."/>
            <person name="Zhu Y.B."/>
            <person name="Zhang G.J."/>
            <person name="Wang J."/>
            <person name="Yao Y.G."/>
        </authorList>
    </citation>
    <scope>NUCLEOTIDE SEQUENCE [LARGE SCALE GENOMIC DNA]</scope>
</reference>
<dbReference type="SMART" id="SM01373">
    <property type="entry name" value="MAGE"/>
    <property type="match status" value="1"/>
</dbReference>
<keyword evidence="3" id="KW-1185">Reference proteome</keyword>
<evidence type="ECO:0000313" key="2">
    <source>
        <dbReference type="EMBL" id="ELW67570.1"/>
    </source>
</evidence>
<name>L9KXC7_TUPCH</name>
<dbReference type="PANTHER" id="PTHR11736">
    <property type="entry name" value="MELANOMA-ASSOCIATED ANTIGEN MAGE ANTIGEN"/>
    <property type="match status" value="1"/>
</dbReference>
<accession>L9KXC7</accession>
<dbReference type="EMBL" id="KB320606">
    <property type="protein sequence ID" value="ELW67570.1"/>
    <property type="molecule type" value="Genomic_DNA"/>
</dbReference>
<organism evidence="2 3">
    <name type="scientific">Tupaia chinensis</name>
    <name type="common">Chinese tree shrew</name>
    <name type="synonym">Tupaia belangeri chinensis</name>
    <dbReference type="NCBI Taxonomy" id="246437"/>
    <lineage>
        <taxon>Eukaryota</taxon>
        <taxon>Metazoa</taxon>
        <taxon>Chordata</taxon>
        <taxon>Craniata</taxon>
        <taxon>Vertebrata</taxon>
        <taxon>Euteleostomi</taxon>
        <taxon>Mammalia</taxon>
        <taxon>Eutheria</taxon>
        <taxon>Euarchontoglires</taxon>
        <taxon>Scandentia</taxon>
        <taxon>Tupaiidae</taxon>
        <taxon>Tupaia</taxon>
    </lineage>
</organism>
<dbReference type="Proteomes" id="UP000011518">
    <property type="component" value="Unassembled WGS sequence"/>
</dbReference>
<dbReference type="Gene3D" id="1.10.10.1200">
    <property type="entry name" value="MAGE homology domain, winged helix WH1 motif"/>
    <property type="match status" value="1"/>
</dbReference>
<dbReference type="Gene3D" id="1.10.10.1210">
    <property type="entry name" value="MAGE homology domain, winged helix WH2 motif"/>
    <property type="match status" value="1"/>
</dbReference>
<dbReference type="InterPro" id="IPR041899">
    <property type="entry name" value="MAGE_WH2"/>
</dbReference>
<evidence type="ECO:0000313" key="3">
    <source>
        <dbReference type="Proteomes" id="UP000011518"/>
    </source>
</evidence>
<dbReference type="InterPro" id="IPR041898">
    <property type="entry name" value="MAGE_WH1"/>
</dbReference>
<dbReference type="InterPro" id="IPR002190">
    <property type="entry name" value="MHD_dom"/>
</dbReference>
<dbReference type="PROSITE" id="PS50838">
    <property type="entry name" value="MAGE"/>
    <property type="match status" value="1"/>
</dbReference>
<dbReference type="AlphaFoldDB" id="L9KXC7"/>
<sequence>MKEQATKTEMLNSVIQNYQEHFPVIFSETSECMKLDFGIDVKEADHTSYSYDLLTILDLTYNGMLINVQSTSKIGLLVIILGMILMVDNCGPKEEDWKVLSLLGMYAGRKLWRS</sequence>
<protein>
    <submittedName>
        <fullName evidence="2">Melanoma-associated antigen 11</fullName>
    </submittedName>
</protein>
<reference evidence="3" key="1">
    <citation type="submission" date="2012-07" db="EMBL/GenBank/DDBJ databases">
        <title>Genome of the Chinese tree shrew, a rising model animal genetically related to primates.</title>
        <authorList>
            <person name="Zhang G."/>
            <person name="Fan Y."/>
            <person name="Yao Y."/>
            <person name="Huang Z."/>
        </authorList>
    </citation>
    <scope>NUCLEOTIDE SEQUENCE [LARGE SCALE GENOMIC DNA]</scope>
</reference>
<dbReference type="InterPro" id="IPR037445">
    <property type="entry name" value="MAGE"/>
</dbReference>
<dbReference type="InParanoid" id="L9KXC7"/>
<evidence type="ECO:0000259" key="1">
    <source>
        <dbReference type="PROSITE" id="PS50838"/>
    </source>
</evidence>
<proteinExistence type="predicted"/>
<gene>
    <name evidence="2" type="ORF">TREES_T100000340</name>
</gene>
<dbReference type="GO" id="GO:0005634">
    <property type="term" value="C:nucleus"/>
    <property type="evidence" value="ECO:0007669"/>
    <property type="project" value="TreeGrafter"/>
</dbReference>
<dbReference type="GO" id="GO:0000122">
    <property type="term" value="P:negative regulation of transcription by RNA polymerase II"/>
    <property type="evidence" value="ECO:0007669"/>
    <property type="project" value="TreeGrafter"/>
</dbReference>
<feature type="domain" description="MAGE" evidence="1">
    <location>
        <begin position="1"/>
        <end position="110"/>
    </location>
</feature>
<dbReference type="PANTHER" id="PTHR11736:SF153">
    <property type="entry name" value="MELANOMA-ASSOCIATED ANTIGEN 10"/>
    <property type="match status" value="1"/>
</dbReference>
<dbReference type="STRING" id="246437.L9KXC7"/>